<feature type="domain" description="SLH" evidence="15">
    <location>
        <begin position="1044"/>
        <end position="1104"/>
    </location>
</feature>
<evidence type="ECO:0000256" key="8">
    <source>
        <dbReference type="ARBA" id="ARBA00023277"/>
    </source>
</evidence>
<feature type="domain" description="SLH" evidence="15">
    <location>
        <begin position="1170"/>
        <end position="1224"/>
    </location>
</feature>
<dbReference type="SUPFAM" id="SSF51445">
    <property type="entry name" value="(Trans)glycosidases"/>
    <property type="match status" value="1"/>
</dbReference>
<dbReference type="InterPro" id="IPR010502">
    <property type="entry name" value="Carb-bd_dom_fam9"/>
</dbReference>
<evidence type="ECO:0000313" key="17">
    <source>
        <dbReference type="EMBL" id="MDO7908537.1"/>
    </source>
</evidence>
<dbReference type="Proteomes" id="UP001240171">
    <property type="component" value="Unassembled WGS sequence"/>
</dbReference>
<dbReference type="Pfam" id="PF02018">
    <property type="entry name" value="CBM_4_9"/>
    <property type="match status" value="1"/>
</dbReference>
<dbReference type="Pfam" id="PF00331">
    <property type="entry name" value="Glyco_hydro_10"/>
    <property type="match status" value="1"/>
</dbReference>
<dbReference type="InterPro" id="IPR008979">
    <property type="entry name" value="Galactose-bd-like_sf"/>
</dbReference>
<evidence type="ECO:0000256" key="2">
    <source>
        <dbReference type="ARBA" id="ARBA00004851"/>
    </source>
</evidence>
<dbReference type="PROSITE" id="PS51760">
    <property type="entry name" value="GH10_2"/>
    <property type="match status" value="1"/>
</dbReference>
<evidence type="ECO:0000256" key="12">
    <source>
        <dbReference type="RuleBase" id="RU361174"/>
    </source>
</evidence>
<evidence type="ECO:0000259" key="16">
    <source>
        <dbReference type="PROSITE" id="PS51760"/>
    </source>
</evidence>
<dbReference type="SUPFAM" id="SSF49785">
    <property type="entry name" value="Galactose-binding domain-like"/>
    <property type="match status" value="1"/>
</dbReference>
<evidence type="ECO:0000256" key="7">
    <source>
        <dbReference type="ARBA" id="ARBA00022801"/>
    </source>
</evidence>
<evidence type="ECO:0000256" key="4">
    <source>
        <dbReference type="ARBA" id="ARBA00022651"/>
    </source>
</evidence>
<evidence type="ECO:0000256" key="9">
    <source>
        <dbReference type="ARBA" id="ARBA00023295"/>
    </source>
</evidence>
<dbReference type="InterPro" id="IPR044846">
    <property type="entry name" value="GH10"/>
</dbReference>
<keyword evidence="18" id="KW-1185">Reference proteome</keyword>
<keyword evidence="9 12" id="KW-0326">Glycosidase</keyword>
<feature type="chain" id="PRO_5046903256" description="Beta-xylanase" evidence="14">
    <location>
        <begin position="26"/>
        <end position="1224"/>
    </location>
</feature>
<dbReference type="PRINTS" id="PR00134">
    <property type="entry name" value="GLHYDRLASE10"/>
</dbReference>
<accession>A0ABT9CGY4</accession>
<reference evidence="17 18" key="1">
    <citation type="submission" date="2023-07" db="EMBL/GenBank/DDBJ databases">
        <title>Paenibacillus sp. JX-17 nov. isolated from soil.</title>
        <authorList>
            <person name="Wan Y."/>
            <person name="Liu B."/>
        </authorList>
    </citation>
    <scope>NUCLEOTIDE SEQUENCE [LARGE SCALE GENOMIC DNA]</scope>
    <source>
        <strain evidence="17 18">JX-17</strain>
    </source>
</reference>
<keyword evidence="4" id="KW-0858">Xylan degradation</keyword>
<name>A0ABT9CGY4_9BACL</name>
<comment type="caution">
    <text evidence="17">The sequence shown here is derived from an EMBL/GenBank/DDBJ whole genome shotgun (WGS) entry which is preliminary data.</text>
</comment>
<dbReference type="SUPFAM" id="SSF49344">
    <property type="entry name" value="CBD9-like"/>
    <property type="match status" value="1"/>
</dbReference>
<comment type="similarity">
    <text evidence="3 12">Belongs to the glycosyl hydrolase 10 (cellulase F) family.</text>
</comment>
<dbReference type="PANTHER" id="PTHR31490:SF90">
    <property type="entry name" value="ENDO-1,4-BETA-XYLANASE A"/>
    <property type="match status" value="1"/>
</dbReference>
<dbReference type="SMART" id="SM00633">
    <property type="entry name" value="Glyco_10"/>
    <property type="match status" value="1"/>
</dbReference>
<dbReference type="Gene3D" id="2.60.40.1190">
    <property type="match status" value="1"/>
</dbReference>
<keyword evidence="8 12" id="KW-0119">Carbohydrate metabolism</keyword>
<dbReference type="Pfam" id="PF00395">
    <property type="entry name" value="SLH"/>
    <property type="match status" value="3"/>
</dbReference>
<keyword evidence="7 12" id="KW-0378">Hydrolase</keyword>
<dbReference type="RefSeq" id="WP_305025756.1">
    <property type="nucleotide sequence ID" value="NZ_JAUQTB010000017.1"/>
</dbReference>
<evidence type="ECO:0000256" key="11">
    <source>
        <dbReference type="PROSITE-ProRule" id="PRU10061"/>
    </source>
</evidence>
<dbReference type="PROSITE" id="PS51272">
    <property type="entry name" value="SLH"/>
    <property type="match status" value="3"/>
</dbReference>
<evidence type="ECO:0000256" key="14">
    <source>
        <dbReference type="SAM" id="SignalP"/>
    </source>
</evidence>
<feature type="domain" description="GH10" evidence="16">
    <location>
        <begin position="256"/>
        <end position="593"/>
    </location>
</feature>
<dbReference type="CDD" id="cd00005">
    <property type="entry name" value="CBM9_like_1"/>
    <property type="match status" value="1"/>
</dbReference>
<evidence type="ECO:0000256" key="6">
    <source>
        <dbReference type="ARBA" id="ARBA00022737"/>
    </source>
</evidence>
<organism evidence="17 18">
    <name type="scientific">Paenibacillus lacisoli</name>
    <dbReference type="NCBI Taxonomy" id="3064525"/>
    <lineage>
        <taxon>Bacteria</taxon>
        <taxon>Bacillati</taxon>
        <taxon>Bacillota</taxon>
        <taxon>Bacilli</taxon>
        <taxon>Bacillales</taxon>
        <taxon>Paenibacillaceae</taxon>
        <taxon>Paenibacillus</taxon>
    </lineage>
</organism>
<dbReference type="InterPro" id="IPR031158">
    <property type="entry name" value="GH10_AS"/>
</dbReference>
<comment type="catalytic activity">
    <reaction evidence="1 12">
        <text>Endohydrolysis of (1-&gt;4)-beta-D-xylosidic linkages in xylans.</text>
        <dbReference type="EC" id="3.2.1.8"/>
    </reaction>
</comment>
<evidence type="ECO:0000259" key="15">
    <source>
        <dbReference type="PROSITE" id="PS51272"/>
    </source>
</evidence>
<dbReference type="Gene3D" id="2.60.120.260">
    <property type="entry name" value="Galactose-binding domain-like"/>
    <property type="match status" value="1"/>
</dbReference>
<dbReference type="InterPro" id="IPR001119">
    <property type="entry name" value="SLH_dom"/>
</dbReference>
<feature type="compositionally biased region" description="Gly residues" evidence="13">
    <location>
        <begin position="799"/>
        <end position="822"/>
    </location>
</feature>
<feature type="domain" description="SLH" evidence="15">
    <location>
        <begin position="1105"/>
        <end position="1168"/>
    </location>
</feature>
<evidence type="ECO:0000256" key="1">
    <source>
        <dbReference type="ARBA" id="ARBA00000681"/>
    </source>
</evidence>
<evidence type="ECO:0000256" key="3">
    <source>
        <dbReference type="ARBA" id="ARBA00007495"/>
    </source>
</evidence>
<evidence type="ECO:0000256" key="13">
    <source>
        <dbReference type="SAM" id="MobiDB-lite"/>
    </source>
</evidence>
<evidence type="ECO:0000313" key="18">
    <source>
        <dbReference type="Proteomes" id="UP001240171"/>
    </source>
</evidence>
<keyword evidence="5 14" id="KW-0732">Signal</keyword>
<feature type="active site" description="Nucleophile" evidence="11">
    <location>
        <position position="517"/>
    </location>
</feature>
<dbReference type="EC" id="3.2.1.8" evidence="12"/>
<evidence type="ECO:0000256" key="5">
    <source>
        <dbReference type="ARBA" id="ARBA00022729"/>
    </source>
</evidence>
<keyword evidence="6" id="KW-0677">Repeat</keyword>
<protein>
    <recommendedName>
        <fullName evidence="12">Beta-xylanase</fullName>
        <ecNumber evidence="12">3.2.1.8</ecNumber>
    </recommendedName>
</protein>
<feature type="signal peptide" evidence="14">
    <location>
        <begin position="1"/>
        <end position="25"/>
    </location>
</feature>
<keyword evidence="10 12" id="KW-0624">Polysaccharide degradation</keyword>
<dbReference type="InterPro" id="IPR001000">
    <property type="entry name" value="GH10_dom"/>
</dbReference>
<evidence type="ECO:0000256" key="10">
    <source>
        <dbReference type="ARBA" id="ARBA00023326"/>
    </source>
</evidence>
<dbReference type="PROSITE" id="PS00591">
    <property type="entry name" value="GH10_1"/>
    <property type="match status" value="1"/>
</dbReference>
<dbReference type="EMBL" id="JAUQTB010000017">
    <property type="protein sequence ID" value="MDO7908537.1"/>
    <property type="molecule type" value="Genomic_DNA"/>
</dbReference>
<comment type="pathway">
    <text evidence="2">Glycan degradation; xylan degradation.</text>
</comment>
<dbReference type="InterPro" id="IPR003305">
    <property type="entry name" value="CenC_carb-bd"/>
</dbReference>
<dbReference type="Pfam" id="PF06452">
    <property type="entry name" value="CBM9_1"/>
    <property type="match status" value="1"/>
</dbReference>
<feature type="region of interest" description="Disordered" evidence="13">
    <location>
        <begin position="791"/>
        <end position="838"/>
    </location>
</feature>
<dbReference type="PANTHER" id="PTHR31490">
    <property type="entry name" value="GLYCOSYL HYDROLASE"/>
    <property type="match status" value="1"/>
</dbReference>
<dbReference type="InterPro" id="IPR017853">
    <property type="entry name" value="GH"/>
</dbReference>
<gene>
    <name evidence="17" type="ORF">Q5741_19285</name>
</gene>
<dbReference type="Gene3D" id="3.20.20.80">
    <property type="entry name" value="Glycosidases"/>
    <property type="match status" value="1"/>
</dbReference>
<sequence>MSRKIQSVFYVILAAALLIPSTWLAPAAHARAMTTSGIRILSDTMSDHTSSTPSDTYTDTNTVLAQPEETATDNHETFANDDQGAASGGAGLSAVTGKPFIPVSFEDQSSNGFTGRAGTETLTMTKEANHTQGGLYALKVEGRTSTWHGPTLHVESYIEQGAEYNLSAWVKLISPDNAQLQLSTQVGNDSGASYVTLASKTVSTNDGWVQLKGSYRYNNISSGYVTLYVESSSATASFYIDDVELERTVSEPIEIQKDLLPIKDIYKNDFLIGSAISGEDLEGVRLDLLKMHHNVITTGNAMKPDALQATKDIFTFNAADAMVNKVLAEGMKMHGHVLVWHQQSPEWMNTKKDAQNNTVPLERAEALENLRTHIRTVMEHFGDRVISWDVVNEAMNDNPSNPDDWQASLRQSPWYQAIGPDYVEQAFLAAREVLDEHPTWNIMLYYNDYNEDNQRKAQAIYSMVRDMNSKYAEAHPGKRLVDGIGMQAHYGINTNPENVKLSLEKFISLGVEVSITELDVQAGRDYQLPEKLANAQGYLYAQLFQIFKAHADHIARVTLWGLDDNTSWRASSNPLLFDKNLQAKPSYYGVIDPSKFIAEHPPEISNANQSTAHYGTPSIDGTVDAVWNQAPELPVNRYQLAWQGASGVARTLWDDKNLYVLVQVNDAQLDQSSVNPWEQDSVEVFLDENNGRTTFYQEDDGQYRVSFDNKTSFSPDHIKEGFGSAARVSGTNYSVEMKIPFKTVKPASGRKIGFDIQINDAKNGARQSVAAWSDTTGNGYKDPSVFGVLTLSGQPAGSDGSGNSGGGTGGSAGNSSSGGNGSAGEMAPAPQTGITQSKDGVVMLKPEIKINNGRAAADVSLEMLQKALQQAPAAANGKKQLIIDIPKQPSDVLSFEVSLPVQSLKHQDAFELLLVTDAARLRVPSHTLSKVNMDAGQVKIRVATESAQGLALAEHDKVGPRPVLELSILAGDQIMEWSDPAAPVTVSIPYTPSAEELRNPDSLVVWYVDGKGAAVPMLNSRYDKAAGAVVFQTTHFSTYAVAYVPMTFGDLQNVPWAQQAIHTMAARDVIRGVSEDHFSPAAAIKRADFTALLVRALELKGSGTKTGAFSDIKDTDYYYEELSAAKELGIVTGFKDNTFRPDNSISRQEMMVITARAIASSLKKVDTGVLDSYPDAAGVAGYARDSAAALLKSGIINGKDGRIAPNDLLTRAEAAVILYRIWKN</sequence>
<proteinExistence type="inferred from homology"/>